<protein>
    <submittedName>
        <fullName evidence="4">Efflux RND transporter periplasmic adaptor subunit</fullName>
    </submittedName>
</protein>
<evidence type="ECO:0000256" key="2">
    <source>
        <dbReference type="ARBA" id="ARBA00023054"/>
    </source>
</evidence>
<comment type="caution">
    <text evidence="4">The sequence shown here is derived from an EMBL/GenBank/DDBJ whole genome shotgun (WGS) entry which is preliminary data.</text>
</comment>
<keyword evidence="2" id="KW-0175">Coiled coil</keyword>
<dbReference type="Gene3D" id="2.40.50.100">
    <property type="match status" value="1"/>
</dbReference>
<dbReference type="Proteomes" id="UP000786183">
    <property type="component" value="Unassembled WGS sequence"/>
</dbReference>
<evidence type="ECO:0000256" key="1">
    <source>
        <dbReference type="ARBA" id="ARBA00009477"/>
    </source>
</evidence>
<dbReference type="PANTHER" id="PTHR30469:SF33">
    <property type="entry name" value="SLR1207 PROTEIN"/>
    <property type="match status" value="1"/>
</dbReference>
<dbReference type="InterPro" id="IPR058647">
    <property type="entry name" value="BSH_CzcB-like"/>
</dbReference>
<feature type="domain" description="CzcB-like barrel-sandwich hybrid" evidence="3">
    <location>
        <begin position="56"/>
        <end position="203"/>
    </location>
</feature>
<accession>A0ABS7WQ98</accession>
<proteinExistence type="inferred from homology"/>
<dbReference type="InterPro" id="IPR030190">
    <property type="entry name" value="MacA_alpha-hairpin_sf"/>
</dbReference>
<dbReference type="Gene3D" id="2.40.30.170">
    <property type="match status" value="1"/>
</dbReference>
<dbReference type="NCBIfam" id="TIGR01730">
    <property type="entry name" value="RND_mfp"/>
    <property type="match status" value="1"/>
</dbReference>
<dbReference type="SUPFAM" id="SSF111369">
    <property type="entry name" value="HlyD-like secretion proteins"/>
    <property type="match status" value="1"/>
</dbReference>
<evidence type="ECO:0000313" key="4">
    <source>
        <dbReference type="EMBL" id="MBZ7986943.1"/>
    </source>
</evidence>
<dbReference type="InterPro" id="IPR006143">
    <property type="entry name" value="RND_pump_MFP"/>
</dbReference>
<evidence type="ECO:0000259" key="3">
    <source>
        <dbReference type="Pfam" id="PF25973"/>
    </source>
</evidence>
<dbReference type="RefSeq" id="WP_172230570.1">
    <property type="nucleotide sequence ID" value="NZ_CP035946.1"/>
</dbReference>
<dbReference type="EMBL" id="JACGBB010000003">
    <property type="protein sequence ID" value="MBZ7986943.1"/>
    <property type="molecule type" value="Genomic_DNA"/>
</dbReference>
<organism evidence="4 5">
    <name type="scientific">Campylobacter canadensis</name>
    <dbReference type="NCBI Taxonomy" id="449520"/>
    <lineage>
        <taxon>Bacteria</taxon>
        <taxon>Pseudomonadati</taxon>
        <taxon>Campylobacterota</taxon>
        <taxon>Epsilonproteobacteria</taxon>
        <taxon>Campylobacterales</taxon>
        <taxon>Campylobacteraceae</taxon>
        <taxon>Campylobacter</taxon>
    </lineage>
</organism>
<dbReference type="Gene3D" id="2.40.420.20">
    <property type="match status" value="1"/>
</dbReference>
<reference evidence="4 5" key="1">
    <citation type="submission" date="2020-07" db="EMBL/GenBank/DDBJ databases">
        <title>Transfer of Campylobacter canadensis to the novel genus Avispirillum gen. nov., that also includes two novel species recovered from migratory waterfowl: Avispirillum anseris sp. nov. and Avispirillum brantae sp. nov.</title>
        <authorList>
            <person name="Miller W.G."/>
            <person name="Chapman M.H."/>
            <person name="Yee E."/>
            <person name="Inglis G.D."/>
        </authorList>
    </citation>
    <scope>NUCLEOTIDE SEQUENCE [LARGE SCALE GENOMIC DNA]</scope>
    <source>
        <strain evidence="4 5">L283</strain>
    </source>
</reference>
<dbReference type="PANTHER" id="PTHR30469">
    <property type="entry name" value="MULTIDRUG RESISTANCE PROTEIN MDTA"/>
    <property type="match status" value="1"/>
</dbReference>
<sequence length="376" mass="41337">MIKKVFLGLVVLVLIIICFFIFSKEEKEELVKIKPSIQDLKISVEAVGKVYTDSLVEVATLANGEIKDFRVKLGDKLKKGDIIAILDDETEKNQLASEESKLVNLLDEKNSANVSLEEAKNKFTSQETLYNKGASSKDSYLSAKSNYYAAIAKLSSIEASIKQTKANIASYKNNLDLTVVKAPIDGVVISVYASLGQTINSRTSSPTLIKMANLDELKVKMQIPQNDVAKLKAGQVVEYIPLSDGAVKKSTYLSSVDDADVTVVANSSTDGAVYYYARFDAYNDKDLKIGMDVQNTIIIQDIKDALTIPINYLSKDKGGYYVNIADLSEQGYKKSYVKLGLSDDFNIQILSGLNKDDEIVLLNKSLGASNDKVKMR</sequence>
<keyword evidence="5" id="KW-1185">Reference proteome</keyword>
<dbReference type="Gene3D" id="6.10.140.1990">
    <property type="match status" value="1"/>
</dbReference>
<name>A0ABS7WQ98_9BACT</name>
<comment type="similarity">
    <text evidence="1">Belongs to the membrane fusion protein (MFP) (TC 8.A.1) family.</text>
</comment>
<gene>
    <name evidence="4" type="ORF">AVCANL283_02265</name>
</gene>
<dbReference type="Pfam" id="PF25973">
    <property type="entry name" value="BSH_CzcB"/>
    <property type="match status" value="1"/>
</dbReference>
<evidence type="ECO:0000313" key="5">
    <source>
        <dbReference type="Proteomes" id="UP000786183"/>
    </source>
</evidence>